<proteinExistence type="predicted"/>
<reference evidence="2 3" key="1">
    <citation type="journal article" date="2013" name="Nature">
        <title>Insights into bilaterian evolution from three spiralian genomes.</title>
        <authorList>
            <person name="Simakov O."/>
            <person name="Marletaz F."/>
            <person name="Cho S.J."/>
            <person name="Edsinger-Gonzales E."/>
            <person name="Havlak P."/>
            <person name="Hellsten U."/>
            <person name="Kuo D.H."/>
            <person name="Larsson T."/>
            <person name="Lv J."/>
            <person name="Arendt D."/>
            <person name="Savage R."/>
            <person name="Osoegawa K."/>
            <person name="de Jong P."/>
            <person name="Grimwood J."/>
            <person name="Chapman J.A."/>
            <person name="Shapiro H."/>
            <person name="Aerts A."/>
            <person name="Otillar R.P."/>
            <person name="Terry A.Y."/>
            <person name="Boore J.L."/>
            <person name="Grigoriev I.V."/>
            <person name="Lindberg D.R."/>
            <person name="Seaver E.C."/>
            <person name="Weisblat D.A."/>
            <person name="Putnam N.H."/>
            <person name="Rokhsar D.S."/>
        </authorList>
    </citation>
    <scope>NUCLEOTIDE SEQUENCE [LARGE SCALE GENOMIC DNA]</scope>
</reference>
<dbReference type="HOGENOM" id="CLU_2612854_0_0_1"/>
<dbReference type="EMBL" id="KB200129">
    <property type="protein sequence ID" value="ESP03012.1"/>
    <property type="molecule type" value="Genomic_DNA"/>
</dbReference>
<dbReference type="InterPro" id="IPR009038">
    <property type="entry name" value="GOLD_dom"/>
</dbReference>
<dbReference type="GO" id="GO:1901098">
    <property type="term" value="P:positive regulation of autophagosome maturation"/>
    <property type="evidence" value="ECO:0007669"/>
    <property type="project" value="TreeGrafter"/>
</dbReference>
<organism evidence="2 3">
    <name type="scientific">Lottia gigantea</name>
    <name type="common">Giant owl limpet</name>
    <dbReference type="NCBI Taxonomy" id="225164"/>
    <lineage>
        <taxon>Eukaryota</taxon>
        <taxon>Metazoa</taxon>
        <taxon>Spiralia</taxon>
        <taxon>Lophotrochozoa</taxon>
        <taxon>Mollusca</taxon>
        <taxon>Gastropoda</taxon>
        <taxon>Patellogastropoda</taxon>
        <taxon>Lottioidea</taxon>
        <taxon>Lottiidae</taxon>
        <taxon>Lottia</taxon>
    </lineage>
</organism>
<dbReference type="GO" id="GO:0072383">
    <property type="term" value="P:plus-end-directed vesicle transport along microtubule"/>
    <property type="evidence" value="ECO:0007669"/>
    <property type="project" value="TreeGrafter"/>
</dbReference>
<dbReference type="OrthoDB" id="660555at2759"/>
<keyword evidence="3" id="KW-1185">Reference proteome</keyword>
<dbReference type="PROSITE" id="PS50866">
    <property type="entry name" value="GOLD"/>
    <property type="match status" value="1"/>
</dbReference>
<dbReference type="RefSeq" id="XP_009046482.1">
    <property type="nucleotide sequence ID" value="XM_009048234.1"/>
</dbReference>
<feature type="non-terminal residue" evidence="2">
    <location>
        <position position="1"/>
    </location>
</feature>
<dbReference type="KEGG" id="lgi:LOTGIDRAFT_111159"/>
<dbReference type="PANTHER" id="PTHR46753">
    <property type="entry name" value="FYVE AND COILED-COIL DOMAIN-CONTAINING PROTEIN 1"/>
    <property type="match status" value="1"/>
</dbReference>
<dbReference type="GO" id="GO:0005776">
    <property type="term" value="C:autophagosome"/>
    <property type="evidence" value="ECO:0007669"/>
    <property type="project" value="TreeGrafter"/>
</dbReference>
<feature type="domain" description="GOLD" evidence="1">
    <location>
        <begin position="1"/>
        <end position="79"/>
    </location>
</feature>
<dbReference type="AlphaFoldDB" id="V4BAP2"/>
<dbReference type="CTD" id="20230685"/>
<sequence length="79" mass="8868">LLPVKIDTPNTTLYWQFTSKPKDIVFSVKYTANEPSPLGDCDILVEPCKCNSHIQSVEGELLAKQSGIYTLIFDNTYSK</sequence>
<dbReference type="PANTHER" id="PTHR46753:SF2">
    <property type="entry name" value="FYVE AND COILED-COIL DOMAIN-CONTAINING PROTEIN 1"/>
    <property type="match status" value="1"/>
</dbReference>
<evidence type="ECO:0000259" key="1">
    <source>
        <dbReference type="PROSITE" id="PS50866"/>
    </source>
</evidence>
<dbReference type="GO" id="GO:0005764">
    <property type="term" value="C:lysosome"/>
    <property type="evidence" value="ECO:0007669"/>
    <property type="project" value="TreeGrafter"/>
</dbReference>
<dbReference type="GeneID" id="20230685"/>
<protein>
    <recommendedName>
        <fullName evidence="1">GOLD domain-containing protein</fullName>
    </recommendedName>
</protein>
<dbReference type="STRING" id="225164.V4BAP2"/>
<evidence type="ECO:0000313" key="3">
    <source>
        <dbReference type="Proteomes" id="UP000030746"/>
    </source>
</evidence>
<dbReference type="Proteomes" id="UP000030746">
    <property type="component" value="Unassembled WGS sequence"/>
</dbReference>
<gene>
    <name evidence="2" type="ORF">LOTGIDRAFT_111159</name>
</gene>
<evidence type="ECO:0000313" key="2">
    <source>
        <dbReference type="EMBL" id="ESP03012.1"/>
    </source>
</evidence>
<dbReference type="GO" id="GO:0005770">
    <property type="term" value="C:late endosome"/>
    <property type="evidence" value="ECO:0007669"/>
    <property type="project" value="TreeGrafter"/>
</dbReference>
<name>V4BAP2_LOTGI</name>
<dbReference type="Gene3D" id="2.60.120.680">
    <property type="entry name" value="GOLD domain"/>
    <property type="match status" value="1"/>
</dbReference>
<dbReference type="InterPro" id="IPR036598">
    <property type="entry name" value="GOLD_dom_sf"/>
</dbReference>
<accession>V4BAP2</accession>
<dbReference type="SUPFAM" id="SSF101576">
    <property type="entry name" value="Supernatant protein factor (SPF), C-terminal domain"/>
    <property type="match status" value="1"/>
</dbReference>